<sequence>MDLLLKPCTASDAGLLRQISRETYSETFAPWTGAAVLAQYLDEAYAPEKLLRELENPASRFYFLFRGGETAGYLKLNETPAQSDVHDPASLEVERIYVRSQFKGMGLGRYLIDFALDQAAGAGKIYVWLGVWEKNHPALGFYRKMGFAEFGTHPFRMGDEVQTDLLMRKFLNPSDGEPDHEEQ</sequence>
<evidence type="ECO:0000256" key="1">
    <source>
        <dbReference type="ARBA" id="ARBA00022679"/>
    </source>
</evidence>
<dbReference type="PROSITE" id="PS51186">
    <property type="entry name" value="GNAT"/>
    <property type="match status" value="1"/>
</dbReference>
<dbReference type="Pfam" id="PF00583">
    <property type="entry name" value="Acetyltransf_1"/>
    <property type="match status" value="1"/>
</dbReference>
<dbReference type="PANTHER" id="PTHR43877">
    <property type="entry name" value="AMINOALKYLPHOSPHONATE N-ACETYLTRANSFERASE-RELATED-RELATED"/>
    <property type="match status" value="1"/>
</dbReference>
<dbReference type="InterPro" id="IPR050832">
    <property type="entry name" value="Bact_Acetyltransf"/>
</dbReference>
<organism evidence="4 5">
    <name type="scientific">Breznakiella homolactica</name>
    <dbReference type="NCBI Taxonomy" id="2798577"/>
    <lineage>
        <taxon>Bacteria</taxon>
        <taxon>Pseudomonadati</taxon>
        <taxon>Spirochaetota</taxon>
        <taxon>Spirochaetia</taxon>
        <taxon>Spirochaetales</taxon>
        <taxon>Breznakiellaceae</taxon>
        <taxon>Breznakiella</taxon>
    </lineage>
</organism>
<dbReference type="InterPro" id="IPR016181">
    <property type="entry name" value="Acyl_CoA_acyltransferase"/>
</dbReference>
<dbReference type="GO" id="GO:0016747">
    <property type="term" value="F:acyltransferase activity, transferring groups other than amino-acyl groups"/>
    <property type="evidence" value="ECO:0007669"/>
    <property type="project" value="InterPro"/>
</dbReference>
<dbReference type="SUPFAM" id="SSF55729">
    <property type="entry name" value="Acyl-CoA N-acyltransferases (Nat)"/>
    <property type="match status" value="1"/>
</dbReference>
<protein>
    <submittedName>
        <fullName evidence="4">GNAT family N-acetyltransferase</fullName>
    </submittedName>
</protein>
<dbReference type="Gene3D" id="3.40.630.30">
    <property type="match status" value="1"/>
</dbReference>
<keyword evidence="2" id="KW-0012">Acyltransferase</keyword>
<dbReference type="CDD" id="cd04301">
    <property type="entry name" value="NAT_SF"/>
    <property type="match status" value="1"/>
</dbReference>
<keyword evidence="5" id="KW-1185">Reference proteome</keyword>
<name>A0A7T7XPR1_9SPIR</name>
<dbReference type="Proteomes" id="UP000595917">
    <property type="component" value="Chromosome"/>
</dbReference>
<evidence type="ECO:0000313" key="4">
    <source>
        <dbReference type="EMBL" id="QQO10208.1"/>
    </source>
</evidence>
<evidence type="ECO:0000313" key="5">
    <source>
        <dbReference type="Proteomes" id="UP000595917"/>
    </source>
</evidence>
<feature type="domain" description="N-acetyltransferase" evidence="3">
    <location>
        <begin position="3"/>
        <end position="172"/>
    </location>
</feature>
<dbReference type="InterPro" id="IPR000182">
    <property type="entry name" value="GNAT_dom"/>
</dbReference>
<evidence type="ECO:0000256" key="2">
    <source>
        <dbReference type="ARBA" id="ARBA00023315"/>
    </source>
</evidence>
<dbReference type="EMBL" id="CP067089">
    <property type="protein sequence ID" value="QQO10208.1"/>
    <property type="molecule type" value="Genomic_DNA"/>
</dbReference>
<evidence type="ECO:0000259" key="3">
    <source>
        <dbReference type="PROSITE" id="PS51186"/>
    </source>
</evidence>
<dbReference type="AlphaFoldDB" id="A0A7T7XPR1"/>
<accession>A0A7T7XPR1</accession>
<dbReference type="RefSeq" id="WP_215627512.1">
    <property type="nucleotide sequence ID" value="NZ_CP067089.2"/>
</dbReference>
<dbReference type="KEGG" id="bhc:JFL75_04610"/>
<keyword evidence="1" id="KW-0808">Transferase</keyword>
<gene>
    <name evidence="4" type="ORF">JFL75_04610</name>
</gene>
<proteinExistence type="predicted"/>
<reference evidence="4" key="1">
    <citation type="submission" date="2021-01" db="EMBL/GenBank/DDBJ databases">
        <title>Description of Breznakiella homolactica.</title>
        <authorList>
            <person name="Song Y."/>
            <person name="Brune A."/>
        </authorList>
    </citation>
    <scope>NUCLEOTIDE SEQUENCE</scope>
    <source>
        <strain evidence="4">RmG30</strain>
    </source>
</reference>